<dbReference type="KEGG" id="sbf:JCM31447_17990"/>
<organism evidence="1 2">
    <name type="scientific">Fluviispira sanaruensis</name>
    <dbReference type="NCBI Taxonomy" id="2493639"/>
    <lineage>
        <taxon>Bacteria</taxon>
        <taxon>Pseudomonadati</taxon>
        <taxon>Bdellovibrionota</taxon>
        <taxon>Oligoflexia</taxon>
        <taxon>Silvanigrellales</taxon>
        <taxon>Silvanigrellaceae</taxon>
        <taxon>Fluviispira</taxon>
    </lineage>
</organism>
<dbReference type="EMBL" id="AP019368">
    <property type="protein sequence ID" value="BBH53356.1"/>
    <property type="molecule type" value="Genomic_DNA"/>
</dbReference>
<evidence type="ECO:0000313" key="2">
    <source>
        <dbReference type="Proteomes" id="UP000291236"/>
    </source>
</evidence>
<name>A0A4P2VJK8_FLUSA</name>
<protein>
    <submittedName>
        <fullName evidence="1">Uncharacterized protein</fullName>
    </submittedName>
</protein>
<evidence type="ECO:0000313" key="1">
    <source>
        <dbReference type="EMBL" id="BBH53356.1"/>
    </source>
</evidence>
<keyword evidence="2" id="KW-1185">Reference proteome</keyword>
<accession>A0A4P2VJK8</accession>
<sequence>MAIIGYVYSNETQGNLVITYDNLYAIHEYGSACSIDDYNCVEFNK</sequence>
<dbReference type="AlphaFoldDB" id="A0A4P2VJK8"/>
<proteinExistence type="predicted"/>
<dbReference type="Proteomes" id="UP000291236">
    <property type="component" value="Chromosome"/>
</dbReference>
<reference evidence="1 2" key="1">
    <citation type="submission" date="2018-12" db="EMBL/GenBank/DDBJ databases">
        <title>Rubrispira sanarue gen. nov., sp., nov., a member of the order Silvanigrellales, isolated from a brackish lake in Hamamatsu Japan.</title>
        <authorList>
            <person name="Maejima Y."/>
            <person name="Iino T."/>
            <person name="Muraguchi Y."/>
            <person name="Fukuda K."/>
            <person name="Nojiri H."/>
            <person name="Ohkuma M."/>
            <person name="Moriuchi R."/>
            <person name="Dohra H."/>
            <person name="Kimbara K."/>
            <person name="Shintani M."/>
        </authorList>
    </citation>
    <scope>NUCLEOTIDE SEQUENCE [LARGE SCALE GENOMIC DNA]</scope>
    <source>
        <strain evidence="1 2">RF1110005</strain>
    </source>
</reference>
<gene>
    <name evidence="1" type="ORF">JCM31447_17990</name>
</gene>